<reference evidence="1" key="1">
    <citation type="submission" date="2012-10" db="EMBL/GenBank/DDBJ databases">
        <authorList>
            <person name="Harkins D.M."/>
            <person name="Durkin A.S."/>
            <person name="Brinkac L.M."/>
            <person name="Selengut J.D."/>
            <person name="Sanka R."/>
            <person name="DePew J."/>
            <person name="Purushe J."/>
            <person name="Picardeau M."/>
            <person name="Werts C."/>
            <person name="Goarant C."/>
            <person name="Vinetz J.M."/>
            <person name="Sutton G.G."/>
            <person name="Nelson W.C."/>
            <person name="Fouts D.E."/>
        </authorList>
    </citation>
    <scope>NUCLEOTIDE SEQUENCE [LARGE SCALE GENOMIC DNA]</scope>
    <source>
        <strain evidence="1">200802841</strain>
    </source>
</reference>
<dbReference type="EMBL" id="AKWH02000032">
    <property type="protein sequence ID" value="EKO52004.1"/>
    <property type="molecule type" value="Genomic_DNA"/>
</dbReference>
<keyword evidence="2" id="KW-1185">Reference proteome</keyword>
<organism evidence="1 2">
    <name type="scientific">Leptospira kirschneri str. 200802841</name>
    <dbReference type="NCBI Taxonomy" id="1193047"/>
    <lineage>
        <taxon>Bacteria</taxon>
        <taxon>Pseudomonadati</taxon>
        <taxon>Spirochaetota</taxon>
        <taxon>Spirochaetia</taxon>
        <taxon>Leptospirales</taxon>
        <taxon>Leptospiraceae</taxon>
        <taxon>Leptospira</taxon>
    </lineage>
</organism>
<proteinExistence type="predicted"/>
<dbReference type="AlphaFoldDB" id="A0A828Y3E3"/>
<accession>A0A828Y3E3</accession>
<evidence type="ECO:0000313" key="2">
    <source>
        <dbReference type="Proteomes" id="UP000006339"/>
    </source>
</evidence>
<protein>
    <submittedName>
        <fullName evidence="1">Uncharacterized protein</fullName>
    </submittedName>
</protein>
<comment type="caution">
    <text evidence="1">The sequence shown here is derived from an EMBL/GenBank/DDBJ whole genome shotgun (WGS) entry which is preliminary data.</text>
</comment>
<dbReference type="Proteomes" id="UP000006339">
    <property type="component" value="Unassembled WGS sequence"/>
</dbReference>
<sequence>MRVDKTCRHFIFLFFIVDQKIYTFIKRKFKFFNVKNKEG</sequence>
<gene>
    <name evidence="1" type="ORF">LEP1GSC131_1404</name>
</gene>
<evidence type="ECO:0000313" key="1">
    <source>
        <dbReference type="EMBL" id="EKO52004.1"/>
    </source>
</evidence>
<name>A0A828Y3E3_9LEPT</name>